<evidence type="ECO:0000313" key="3">
    <source>
        <dbReference type="EMBL" id="KAH7127208.1"/>
    </source>
</evidence>
<gene>
    <name evidence="3" type="ORF">B0J11DRAFT_297634</name>
</gene>
<keyword evidence="4" id="KW-1185">Reference proteome</keyword>
<protein>
    <recommendedName>
        <fullName evidence="5">Secreted protein</fullName>
    </recommendedName>
</protein>
<evidence type="ECO:0008006" key="5">
    <source>
        <dbReference type="Google" id="ProtNLM"/>
    </source>
</evidence>
<evidence type="ECO:0000256" key="1">
    <source>
        <dbReference type="SAM" id="MobiDB-lite"/>
    </source>
</evidence>
<feature type="chain" id="PRO_5040483839" description="Secreted protein" evidence="2">
    <location>
        <begin position="18"/>
        <end position="127"/>
    </location>
</feature>
<reference evidence="3" key="1">
    <citation type="journal article" date="2021" name="Nat. Commun.">
        <title>Genetic determinants of endophytism in the Arabidopsis root mycobiome.</title>
        <authorList>
            <person name="Mesny F."/>
            <person name="Miyauchi S."/>
            <person name="Thiergart T."/>
            <person name="Pickel B."/>
            <person name="Atanasova L."/>
            <person name="Karlsson M."/>
            <person name="Huettel B."/>
            <person name="Barry K.W."/>
            <person name="Haridas S."/>
            <person name="Chen C."/>
            <person name="Bauer D."/>
            <person name="Andreopoulos W."/>
            <person name="Pangilinan J."/>
            <person name="LaButti K."/>
            <person name="Riley R."/>
            <person name="Lipzen A."/>
            <person name="Clum A."/>
            <person name="Drula E."/>
            <person name="Henrissat B."/>
            <person name="Kohler A."/>
            <person name="Grigoriev I.V."/>
            <person name="Martin F.M."/>
            <person name="Hacquard S."/>
        </authorList>
    </citation>
    <scope>NUCLEOTIDE SEQUENCE</scope>
    <source>
        <strain evidence="3">MPI-CAGE-CH-0243</strain>
    </source>
</reference>
<name>A0A9P9DXR9_9PLEO</name>
<sequence>MFVVGATCSFVCVICTALHHRFVCISVPLRAPPPRLNPPLSPITHHSSLIHHHFHHHPKFAPQTNPSRSPTRFAPSSSSSQNNSNPMHQKSSNLRCDETRLTRVCTDAHIRLVGVYVGYIWRAGLPS</sequence>
<accession>A0A9P9DXR9</accession>
<dbReference type="EMBL" id="JAGMWT010000006">
    <property type="protein sequence ID" value="KAH7127208.1"/>
    <property type="molecule type" value="Genomic_DNA"/>
</dbReference>
<keyword evidence="2" id="KW-0732">Signal</keyword>
<evidence type="ECO:0000256" key="2">
    <source>
        <dbReference type="SAM" id="SignalP"/>
    </source>
</evidence>
<feature type="region of interest" description="Disordered" evidence="1">
    <location>
        <begin position="59"/>
        <end position="93"/>
    </location>
</feature>
<feature type="signal peptide" evidence="2">
    <location>
        <begin position="1"/>
        <end position="17"/>
    </location>
</feature>
<feature type="compositionally biased region" description="Low complexity" evidence="1">
    <location>
        <begin position="66"/>
        <end position="85"/>
    </location>
</feature>
<evidence type="ECO:0000313" key="4">
    <source>
        <dbReference type="Proteomes" id="UP000700596"/>
    </source>
</evidence>
<dbReference type="Proteomes" id="UP000700596">
    <property type="component" value="Unassembled WGS sequence"/>
</dbReference>
<comment type="caution">
    <text evidence="3">The sequence shown here is derived from an EMBL/GenBank/DDBJ whole genome shotgun (WGS) entry which is preliminary data.</text>
</comment>
<proteinExistence type="predicted"/>
<dbReference type="AlphaFoldDB" id="A0A9P9DXR9"/>
<organism evidence="3 4">
    <name type="scientific">Dendryphion nanum</name>
    <dbReference type="NCBI Taxonomy" id="256645"/>
    <lineage>
        <taxon>Eukaryota</taxon>
        <taxon>Fungi</taxon>
        <taxon>Dikarya</taxon>
        <taxon>Ascomycota</taxon>
        <taxon>Pezizomycotina</taxon>
        <taxon>Dothideomycetes</taxon>
        <taxon>Pleosporomycetidae</taxon>
        <taxon>Pleosporales</taxon>
        <taxon>Torulaceae</taxon>
        <taxon>Dendryphion</taxon>
    </lineage>
</organism>